<dbReference type="AlphaFoldDB" id="A0A3T0TT92"/>
<dbReference type="KEGG" id="mphc:DMC14_000620"/>
<accession>A0A3T0TT92</accession>
<organism evidence="1 2">
    <name type="scientific">Metamycoplasma phocicerebrale</name>
    <dbReference type="NCBI Taxonomy" id="142649"/>
    <lineage>
        <taxon>Bacteria</taxon>
        <taxon>Bacillati</taxon>
        <taxon>Mycoplasmatota</taxon>
        <taxon>Mycoplasmoidales</taxon>
        <taxon>Metamycoplasmataceae</taxon>
        <taxon>Metamycoplasma</taxon>
    </lineage>
</organism>
<name>A0A3T0TT92_9BACT</name>
<dbReference type="EMBL" id="CP033058">
    <property type="protein sequence ID" value="AZZ65305.1"/>
    <property type="molecule type" value="Genomic_DNA"/>
</dbReference>
<dbReference type="GO" id="GO:0016788">
    <property type="term" value="F:hydrolase activity, acting on ester bonds"/>
    <property type="evidence" value="ECO:0007669"/>
    <property type="project" value="InterPro"/>
</dbReference>
<dbReference type="OrthoDB" id="394133at2"/>
<gene>
    <name evidence="1" type="ORF">DMC14_000620</name>
</gene>
<dbReference type="Proteomes" id="UP000256585">
    <property type="component" value="Chromosome"/>
</dbReference>
<dbReference type="SUPFAM" id="SSF52266">
    <property type="entry name" value="SGNH hydrolase"/>
    <property type="match status" value="1"/>
</dbReference>
<dbReference type="Gene3D" id="3.40.50.1110">
    <property type="entry name" value="SGNH hydrolase"/>
    <property type="match status" value="1"/>
</dbReference>
<keyword evidence="2" id="KW-1185">Reference proteome</keyword>
<evidence type="ECO:0000313" key="1">
    <source>
        <dbReference type="EMBL" id="AZZ65305.1"/>
    </source>
</evidence>
<dbReference type="RefSeq" id="WP_116171876.1">
    <property type="nucleotide sequence ID" value="NZ_CP033058.2"/>
</dbReference>
<evidence type="ECO:0000313" key="2">
    <source>
        <dbReference type="Proteomes" id="UP000256585"/>
    </source>
</evidence>
<reference evidence="1" key="1">
    <citation type="submission" date="2019-03" db="EMBL/GenBank/DDBJ databases">
        <title>Draft Sequence and Annotation of the Mycoplasma phocicerebrale Strain 1049T Genome.</title>
        <authorList>
            <person name="Frasca S.Jr."/>
            <person name="Kutish G.F."/>
            <person name="Castellanos Gell J."/>
            <person name="Michaels D.L."/>
            <person name="Brown D.R."/>
        </authorList>
    </citation>
    <scope>NUCLEOTIDE SEQUENCE</scope>
    <source>
        <strain evidence="1">1049</strain>
    </source>
</reference>
<keyword evidence="1" id="KW-0378">Hydrolase</keyword>
<dbReference type="Pfam" id="PF00657">
    <property type="entry name" value="Lipase_GDSL"/>
    <property type="match status" value="1"/>
</dbReference>
<dbReference type="InterPro" id="IPR036514">
    <property type="entry name" value="SGNH_hydro_sf"/>
</dbReference>
<sequence length="715" mass="85412">MKTKKYKYLAIGDSISQGFNSKIGCGTAGYKTSKEFVKGYSYADYFMEFYLDYISKRYNDNWEEYWQNIEMENISASTLRISDLNSLVDSKLNLSVLNVAEINNELYKRSNLDLKQEFWEHNHNLDENEQFRELSKKFIAKIKEANFLSISIGGNEFQSSYPFIKFRNLVLEKNLYKQKEIKLDILNHLKTLTLRTEQELDKFIKNVKIINSELKIALVTYTPPFLHYYLSYEKFLRFKNPEIYNDFFKKNLGIFEKIFENVAQKNECILVKSFNYKQWFKNSRVFAENMIDVHPTELGYQEMAKKLFVAFLENQCQFKDYDKKMLKKLKKFSISYSKKITKRNKHKINRNLFLFEKRVNRIVNILSVWCNQKNDVQNPYFALLKTNIQESKNTIVKREQYASLYTILSEQMIFILDFFDNKSERYLFFKNKFITNNNILKFLVSILESEAVLKFLLLAEQESARKPKIAITKYIENVLNKNRAAIYEIFLEIINKDVYFYNLLSSFLEAILKDWKNGYFFNKLSDTVSQIAKEIFKDKKLIEEIKLIGINFLSYIKEKREIQKVSKFFKIFLKSQFEHLENIIELFLYNIYLIFKDDEKNAVNTILEILKIKASSLKYKNWRTLEKIVAKILKNITKKSFVKFLATLVIQTIINLNSKINLRKSYKQVFWIKVAKSFFRQIIKHPFNKNAYILIFILIKLAKLKIKLSLKIFDK</sequence>
<protein>
    <submittedName>
        <fullName evidence="1">SGNH/GDSL hydrolase family protein</fullName>
    </submittedName>
</protein>
<proteinExistence type="predicted"/>
<dbReference type="InterPro" id="IPR001087">
    <property type="entry name" value="GDSL"/>
</dbReference>